<feature type="compositionally biased region" description="Acidic residues" evidence="1">
    <location>
        <begin position="584"/>
        <end position="601"/>
    </location>
</feature>
<evidence type="ECO:0000313" key="3">
    <source>
        <dbReference type="EMBL" id="KNF04077.1"/>
    </source>
</evidence>
<dbReference type="PANTHER" id="PTHR33604:SF3">
    <property type="entry name" value="OSJNBA0004B13.7 PROTEIN"/>
    <property type="match status" value="1"/>
</dbReference>
<feature type="compositionally biased region" description="Low complexity" evidence="1">
    <location>
        <begin position="1"/>
        <end position="12"/>
    </location>
</feature>
<feature type="compositionally biased region" description="Polar residues" evidence="1">
    <location>
        <begin position="21"/>
        <end position="37"/>
    </location>
</feature>
<protein>
    <submittedName>
        <fullName evidence="3">Uncharacterized protein</fullName>
    </submittedName>
</protein>
<evidence type="ECO:0000256" key="2">
    <source>
        <dbReference type="SAM" id="Phobius"/>
    </source>
</evidence>
<name>A0A0L0VY16_9BASI</name>
<organism evidence="3 4">
    <name type="scientific">Puccinia striiformis f. sp. tritici PST-78</name>
    <dbReference type="NCBI Taxonomy" id="1165861"/>
    <lineage>
        <taxon>Eukaryota</taxon>
        <taxon>Fungi</taxon>
        <taxon>Dikarya</taxon>
        <taxon>Basidiomycota</taxon>
        <taxon>Pucciniomycotina</taxon>
        <taxon>Pucciniomycetes</taxon>
        <taxon>Pucciniales</taxon>
        <taxon>Pucciniaceae</taxon>
        <taxon>Puccinia</taxon>
    </lineage>
</organism>
<keyword evidence="2" id="KW-1133">Transmembrane helix</keyword>
<evidence type="ECO:0000256" key="1">
    <source>
        <dbReference type="SAM" id="MobiDB-lite"/>
    </source>
</evidence>
<keyword evidence="2" id="KW-0812">Transmembrane</keyword>
<dbReference type="Proteomes" id="UP000054564">
    <property type="component" value="Unassembled WGS sequence"/>
</dbReference>
<feature type="region of interest" description="Disordered" evidence="1">
    <location>
        <begin position="564"/>
        <end position="601"/>
    </location>
</feature>
<dbReference type="OrthoDB" id="2020070at2759"/>
<reference evidence="4" key="1">
    <citation type="submission" date="2014-03" db="EMBL/GenBank/DDBJ databases">
        <title>The Genome Sequence of Puccinia striiformis f. sp. tritici PST-78.</title>
        <authorList>
            <consortium name="The Broad Institute Genome Sequencing Platform"/>
            <person name="Cuomo C."/>
            <person name="Hulbert S."/>
            <person name="Chen X."/>
            <person name="Walker B."/>
            <person name="Young S.K."/>
            <person name="Zeng Q."/>
            <person name="Gargeya S."/>
            <person name="Fitzgerald M."/>
            <person name="Haas B."/>
            <person name="Abouelleil A."/>
            <person name="Alvarado L."/>
            <person name="Arachchi H.M."/>
            <person name="Berlin A.M."/>
            <person name="Chapman S.B."/>
            <person name="Goldberg J."/>
            <person name="Griggs A."/>
            <person name="Gujja S."/>
            <person name="Hansen M."/>
            <person name="Howarth C."/>
            <person name="Imamovic A."/>
            <person name="Larimer J."/>
            <person name="McCowan C."/>
            <person name="Montmayeur A."/>
            <person name="Murphy C."/>
            <person name="Neiman D."/>
            <person name="Pearson M."/>
            <person name="Priest M."/>
            <person name="Roberts A."/>
            <person name="Saif S."/>
            <person name="Shea T."/>
            <person name="Sisk P."/>
            <person name="Sykes S."/>
            <person name="Wortman J."/>
            <person name="Nusbaum C."/>
            <person name="Birren B."/>
        </authorList>
    </citation>
    <scope>NUCLEOTIDE SEQUENCE [LARGE SCALE GENOMIC DNA]</scope>
    <source>
        <strain evidence="4">race PST-78</strain>
    </source>
</reference>
<accession>A0A0L0VY16</accession>
<dbReference type="AlphaFoldDB" id="A0A0L0VY16"/>
<dbReference type="InterPro" id="IPR029044">
    <property type="entry name" value="Nucleotide-diphossugar_trans"/>
</dbReference>
<comment type="caution">
    <text evidence="3">The sequence shown here is derived from an EMBL/GenBank/DDBJ whole genome shotgun (WGS) entry which is preliminary data.</text>
</comment>
<feature type="region of interest" description="Disordered" evidence="1">
    <location>
        <begin position="468"/>
        <end position="489"/>
    </location>
</feature>
<feature type="region of interest" description="Disordered" evidence="1">
    <location>
        <begin position="168"/>
        <end position="197"/>
    </location>
</feature>
<dbReference type="Gene3D" id="3.90.550.10">
    <property type="entry name" value="Spore Coat Polysaccharide Biosynthesis Protein SpsA, Chain A"/>
    <property type="match status" value="1"/>
</dbReference>
<sequence length="1075" mass="121345">MYPSSQHSSEQQQHQHHPRRQTSLLCTTESISFSNTQDVRDRSTQIQRASQSETDLNLLDSNNPATGYDQWAFPSPAGGSSNIRLPASASSFQKTFNHQHHQPLYPERWPKKSRLVHSKNHSRHPCRRWSLIIVIITPLTCFAIILLIRPSAIFQSDSQERTMINSDRLSKTNPVPTDPVSNTLKNVSSSPTTQDSTRPLSLNILLFSNPSLDPARSLDRIFSFLDAVPVYSLVIVCSPAPQCPRPGNLSPHRLIDSLSVYTPAMTADTILVLDAASLSHNLDRAWLTAAAELALSRSRIVAAVAASPARLPSAMACTSRPGPASVALPPFVLPTRRWPEIDPASRREFSSPLQLAFFLATHLKWPSLVLPLETQTPDYHYLSEICHDSIRQLSEMRSQEQDENGEDKEEDVDQILRGHLQASVGILITQTDIDRPGSSSNEDTDWLTLMCKLIERFDAEIYLLSSYQDGTDGSEDQEQREQEDVEESVRGWMKGCSRAADLIVHYLKPLSSDTSFTTSHSHSSPILEQIDQLMDTQSSLELLFYRFQDFDPLRLPDRFIRTFAHQQQQRRQQEDSSFDGAGEPLEDQEDLEDDQDEDEQDECVLIGLPSDEVMAADWILGLDIQALKQWHKPKVDISVITNDRSSSLSRLLDSLERAAYYGDAVNLVINMEQTADQLTRKLVEGFEWKHGSKTVRKRIIQGGLLPAVVESWYPSSAYDSYGVLLEDDVEVSGYFYGWLKFALLEYRYSGRPTGSIYGISLYQPQHSELRPEGRRPFHAPVLLAGLGVHPTTLPYASQVPCSWGALFFPETWTDFERYLTFRLADKLPGLPLNQPVIPSPIRSNRWPKSWKKYLIEWVYLRGQVMIYPNYHQLNQTSPDETLIDNLNEWGADGRLIPTGLSTNHLEVGTHVHNRDYVRPSHKLQYEQHQQGKLRFTKWGESTIGQTRVIGGEEGKEERKRKAQLAAAQLKREFAIALKPLSRDQSLLDGLSPSGSLHPRLPSVTSLTAFDLWAEPTALDIIRHRGFFAALSSGICDPYESLHRAHLDRVTKAKAASVIFPPQPSDRLEMLTAICQ</sequence>
<dbReference type="STRING" id="1165861.A0A0L0VY16"/>
<feature type="compositionally biased region" description="Polar residues" evidence="1">
    <location>
        <begin position="44"/>
        <end position="60"/>
    </location>
</feature>
<evidence type="ECO:0000313" key="4">
    <source>
        <dbReference type="Proteomes" id="UP000054564"/>
    </source>
</evidence>
<dbReference type="EMBL" id="AJIL01000014">
    <property type="protein sequence ID" value="KNF04077.1"/>
    <property type="molecule type" value="Genomic_DNA"/>
</dbReference>
<gene>
    <name evidence="3" type="ORF">PSTG_02782</name>
</gene>
<proteinExistence type="predicted"/>
<keyword evidence="4" id="KW-1185">Reference proteome</keyword>
<keyword evidence="2" id="KW-0472">Membrane</keyword>
<feature type="region of interest" description="Disordered" evidence="1">
    <location>
        <begin position="1"/>
        <end position="60"/>
    </location>
</feature>
<dbReference type="PANTHER" id="PTHR33604">
    <property type="entry name" value="OSJNBA0004B13.7 PROTEIN"/>
    <property type="match status" value="1"/>
</dbReference>
<feature type="transmembrane region" description="Helical" evidence="2">
    <location>
        <begin position="129"/>
        <end position="148"/>
    </location>
</feature>